<dbReference type="PANTHER" id="PTHR30093:SF47">
    <property type="entry name" value="TYPE IV PILUS NON-CORE MINOR PILIN PILE"/>
    <property type="match status" value="1"/>
</dbReference>
<reference evidence="3" key="1">
    <citation type="journal article" date="2019" name="Int. J. Syst. Evol. Microbiol.">
        <title>The Global Catalogue of Microorganisms (GCM) 10K type strain sequencing project: providing services to taxonomists for standard genome sequencing and annotation.</title>
        <authorList>
            <consortium name="The Broad Institute Genomics Platform"/>
            <consortium name="The Broad Institute Genome Sequencing Center for Infectious Disease"/>
            <person name="Wu L."/>
            <person name="Ma J."/>
        </authorList>
    </citation>
    <scope>NUCLEOTIDE SEQUENCE [LARGE SCALE GENOMIC DNA]</scope>
    <source>
        <strain evidence="3">KCTC 52168</strain>
    </source>
</reference>
<evidence type="ECO:0000313" key="2">
    <source>
        <dbReference type="EMBL" id="MFC3148493.1"/>
    </source>
</evidence>
<dbReference type="InterPro" id="IPR045584">
    <property type="entry name" value="Pilin-like"/>
</dbReference>
<dbReference type="Gene3D" id="3.30.700.10">
    <property type="entry name" value="Glycoprotein, Type 4 Pilin"/>
    <property type="match status" value="1"/>
</dbReference>
<keyword evidence="3" id="KW-1185">Reference proteome</keyword>
<accession>A0ABV7H724</accession>
<dbReference type="Pfam" id="PF16732">
    <property type="entry name" value="ComP_DUS"/>
    <property type="match status" value="1"/>
</dbReference>
<feature type="transmembrane region" description="Helical" evidence="1">
    <location>
        <begin position="12"/>
        <end position="33"/>
    </location>
</feature>
<dbReference type="EMBL" id="JBHRTI010000007">
    <property type="protein sequence ID" value="MFC3148493.1"/>
    <property type="molecule type" value="Genomic_DNA"/>
</dbReference>
<dbReference type="PROSITE" id="PS00409">
    <property type="entry name" value="PROKAR_NTER_METHYL"/>
    <property type="match status" value="1"/>
</dbReference>
<proteinExistence type="predicted"/>
<dbReference type="SUPFAM" id="SSF54523">
    <property type="entry name" value="Pili subunits"/>
    <property type="match status" value="1"/>
</dbReference>
<dbReference type="PANTHER" id="PTHR30093">
    <property type="entry name" value="GENERAL SECRETION PATHWAY PROTEIN G"/>
    <property type="match status" value="1"/>
</dbReference>
<dbReference type="InterPro" id="IPR012902">
    <property type="entry name" value="N_methyl_site"/>
</dbReference>
<dbReference type="InterPro" id="IPR031982">
    <property type="entry name" value="PilE-like"/>
</dbReference>
<dbReference type="Proteomes" id="UP001595556">
    <property type="component" value="Unassembled WGS sequence"/>
</dbReference>
<organism evidence="2 3">
    <name type="scientific">Piscinibacterium candidicorallinum</name>
    <dbReference type="NCBI Taxonomy" id="1793872"/>
    <lineage>
        <taxon>Bacteria</taxon>
        <taxon>Pseudomonadati</taxon>
        <taxon>Pseudomonadota</taxon>
        <taxon>Betaproteobacteria</taxon>
        <taxon>Burkholderiales</taxon>
        <taxon>Piscinibacterium</taxon>
    </lineage>
</organism>
<name>A0ABV7H724_9BURK</name>
<keyword evidence="1" id="KW-0812">Transmembrane</keyword>
<keyword evidence="1" id="KW-1133">Transmembrane helix</keyword>
<evidence type="ECO:0000256" key="1">
    <source>
        <dbReference type="SAM" id="Phobius"/>
    </source>
</evidence>
<dbReference type="RefSeq" id="WP_377304509.1">
    <property type="nucleotide sequence ID" value="NZ_CP180191.1"/>
</dbReference>
<evidence type="ECO:0000313" key="3">
    <source>
        <dbReference type="Proteomes" id="UP001595556"/>
    </source>
</evidence>
<dbReference type="Pfam" id="PF07963">
    <property type="entry name" value="N_methyl"/>
    <property type="match status" value="1"/>
</dbReference>
<gene>
    <name evidence="2" type="ORF">ACFOEN_12750</name>
</gene>
<comment type="caution">
    <text evidence="2">The sequence shown here is derived from an EMBL/GenBank/DDBJ whole genome shotgun (WGS) entry which is preliminary data.</text>
</comment>
<keyword evidence="1" id="KW-0472">Membrane</keyword>
<dbReference type="NCBIfam" id="TIGR02532">
    <property type="entry name" value="IV_pilin_GFxxxE"/>
    <property type="match status" value="1"/>
</dbReference>
<sequence>MSKQRVYQGFTLIELVIVVAIIGILSAIAYPQYTAYVLRANRAEARNALLEAAQWMERNYTLTQSYAVSAQTGNPPITNATLTAIGLDVSPRGGPAKYNISFTANPTANAFVLQAVPAGTQTNDVLCGTLTLNQSQVRGKSGTDTVQNCWGR</sequence>
<protein>
    <submittedName>
        <fullName evidence="2">Type IV pilin protein</fullName>
    </submittedName>
</protein>